<evidence type="ECO:0000313" key="4">
    <source>
        <dbReference type="EMBL" id="CAH3147393.1"/>
    </source>
</evidence>
<keyword evidence="2" id="KW-0808">Transferase</keyword>
<dbReference type="InterPro" id="IPR027417">
    <property type="entry name" value="P-loop_NTPase"/>
</dbReference>
<reference evidence="4 5" key="1">
    <citation type="submission" date="2022-05" db="EMBL/GenBank/DDBJ databases">
        <authorList>
            <consortium name="Genoscope - CEA"/>
            <person name="William W."/>
        </authorList>
    </citation>
    <scope>NUCLEOTIDE SEQUENCE [LARGE SCALE GENOMIC DNA]</scope>
</reference>
<proteinExistence type="inferred from homology"/>
<gene>
    <name evidence="4" type="ORF">PLOB_00046078</name>
</gene>
<dbReference type="Gene3D" id="3.40.50.300">
    <property type="entry name" value="P-loop containing nucleotide triphosphate hydrolases"/>
    <property type="match status" value="1"/>
</dbReference>
<evidence type="ECO:0000256" key="2">
    <source>
        <dbReference type="ARBA" id="ARBA00022679"/>
    </source>
</evidence>
<evidence type="ECO:0000256" key="1">
    <source>
        <dbReference type="ARBA" id="ARBA00005771"/>
    </source>
</evidence>
<protein>
    <recommendedName>
        <fullName evidence="3">Sulfotransferase domain-containing protein</fullName>
    </recommendedName>
</protein>
<dbReference type="InterPro" id="IPR000863">
    <property type="entry name" value="Sulfotransferase_dom"/>
</dbReference>
<dbReference type="Proteomes" id="UP001159405">
    <property type="component" value="Unassembled WGS sequence"/>
</dbReference>
<comment type="caution">
    <text evidence="4">The sequence shown here is derived from an EMBL/GenBank/DDBJ whole genome shotgun (WGS) entry which is preliminary data.</text>
</comment>
<accession>A0ABN8PNF0</accession>
<dbReference type="PANTHER" id="PTHR11783">
    <property type="entry name" value="SULFOTRANSFERASE SULT"/>
    <property type="match status" value="1"/>
</dbReference>
<evidence type="ECO:0000259" key="3">
    <source>
        <dbReference type="Pfam" id="PF00685"/>
    </source>
</evidence>
<dbReference type="SUPFAM" id="SSF52540">
    <property type="entry name" value="P-loop containing nucleoside triphosphate hydrolases"/>
    <property type="match status" value="1"/>
</dbReference>
<organism evidence="4 5">
    <name type="scientific">Porites lobata</name>
    <dbReference type="NCBI Taxonomy" id="104759"/>
    <lineage>
        <taxon>Eukaryota</taxon>
        <taxon>Metazoa</taxon>
        <taxon>Cnidaria</taxon>
        <taxon>Anthozoa</taxon>
        <taxon>Hexacorallia</taxon>
        <taxon>Scleractinia</taxon>
        <taxon>Fungiina</taxon>
        <taxon>Poritidae</taxon>
        <taxon>Porites</taxon>
    </lineage>
</organism>
<sequence>MASQDPIQEVEGDYRNSKTSFVKGVRMPSVYVYKTGFEEFIDKFQTRIDDVFIVGIPRSGTTWLQEITWQIYNGGKTSSEPIGHRVQFFDEAKYLGTTQPDITTQPSPRLMKTHQPYHTIPKGASDATACKYIYVARNPKDVVVSYYKFESKMAPLTGYSGPFEFFAKMFLEGKTFWGSWLEHVLGWWEHRDDSNVLFLKYEDLKEDLLSQVTIIADFLGKPLSEQVLKRIVKQCSFDEMAKNSEAYWMMTQDNKLPNFLRKGQVGGWKEHFTPELSAKFESEFLSKLEGSGLHFAFE</sequence>
<keyword evidence="5" id="KW-1185">Reference proteome</keyword>
<dbReference type="Pfam" id="PF00685">
    <property type="entry name" value="Sulfotransfer_1"/>
    <property type="match status" value="1"/>
</dbReference>
<dbReference type="EMBL" id="CALNXK010000081">
    <property type="protein sequence ID" value="CAH3147393.1"/>
    <property type="molecule type" value="Genomic_DNA"/>
</dbReference>
<comment type="similarity">
    <text evidence="1">Belongs to the sulfotransferase 1 family.</text>
</comment>
<evidence type="ECO:0000313" key="5">
    <source>
        <dbReference type="Proteomes" id="UP001159405"/>
    </source>
</evidence>
<name>A0ABN8PNF0_9CNID</name>
<feature type="domain" description="Sulfotransferase" evidence="3">
    <location>
        <begin position="49"/>
        <end position="291"/>
    </location>
</feature>